<evidence type="ECO:0000313" key="3">
    <source>
        <dbReference type="Proteomes" id="UP001210211"/>
    </source>
</evidence>
<dbReference type="InterPro" id="IPR027443">
    <property type="entry name" value="IPNS-like_sf"/>
</dbReference>
<dbReference type="SUPFAM" id="SSF51197">
    <property type="entry name" value="Clavaminate synthase-like"/>
    <property type="match status" value="1"/>
</dbReference>
<proteinExistence type="predicted"/>
<dbReference type="AlphaFoldDB" id="A0AAD5ZLE6"/>
<dbReference type="Pfam" id="PF03171">
    <property type="entry name" value="2OG-FeII_Oxy"/>
    <property type="match status" value="1"/>
</dbReference>
<dbReference type="Gene3D" id="2.60.120.330">
    <property type="entry name" value="B-lactam Antibiotic, Isopenicillin N Synthase, Chain"/>
    <property type="match status" value="1"/>
</dbReference>
<organism evidence="2 3">
    <name type="scientific">Rhynchospora tenuis</name>
    <dbReference type="NCBI Taxonomy" id="198213"/>
    <lineage>
        <taxon>Eukaryota</taxon>
        <taxon>Viridiplantae</taxon>
        <taxon>Streptophyta</taxon>
        <taxon>Embryophyta</taxon>
        <taxon>Tracheophyta</taxon>
        <taxon>Spermatophyta</taxon>
        <taxon>Magnoliopsida</taxon>
        <taxon>Liliopsida</taxon>
        <taxon>Poales</taxon>
        <taxon>Cyperaceae</taxon>
        <taxon>Cyperoideae</taxon>
        <taxon>Rhynchosporeae</taxon>
        <taxon>Rhynchospora</taxon>
    </lineage>
</organism>
<name>A0AAD5ZLE6_9POAL</name>
<keyword evidence="3" id="KW-1185">Reference proteome</keyword>
<dbReference type="EMBL" id="JAMRDG010000001">
    <property type="protein sequence ID" value="KAJ3699966.1"/>
    <property type="molecule type" value="Genomic_DNA"/>
</dbReference>
<evidence type="ECO:0000259" key="1">
    <source>
        <dbReference type="Pfam" id="PF03171"/>
    </source>
</evidence>
<comment type="caution">
    <text evidence="2">The sequence shown here is derived from an EMBL/GenBank/DDBJ whole genome shotgun (WGS) entry which is preliminary data.</text>
</comment>
<gene>
    <name evidence="2" type="ORF">LUZ61_003671</name>
</gene>
<reference evidence="2 3" key="1">
    <citation type="journal article" date="2022" name="Cell">
        <title>Repeat-based holocentromeres influence genome architecture and karyotype evolution.</title>
        <authorList>
            <person name="Hofstatter P.G."/>
            <person name="Thangavel G."/>
            <person name="Lux T."/>
            <person name="Neumann P."/>
            <person name="Vondrak T."/>
            <person name="Novak P."/>
            <person name="Zhang M."/>
            <person name="Costa L."/>
            <person name="Castellani M."/>
            <person name="Scott A."/>
            <person name="Toegelov H."/>
            <person name="Fuchs J."/>
            <person name="Mata-Sucre Y."/>
            <person name="Dias Y."/>
            <person name="Vanzela A.L.L."/>
            <person name="Huettel B."/>
            <person name="Almeida C.C.S."/>
            <person name="Simkova H."/>
            <person name="Souza G."/>
            <person name="Pedrosa-Harand A."/>
            <person name="Macas J."/>
            <person name="Mayer K.F.X."/>
            <person name="Houben A."/>
            <person name="Marques A."/>
        </authorList>
    </citation>
    <scope>NUCLEOTIDE SEQUENCE [LARGE SCALE GENOMIC DNA]</scope>
    <source>
        <strain evidence="2">RhyTen1mFocal</strain>
    </source>
</reference>
<feature type="domain" description="Isopenicillin N synthase-like Fe(2+) 2OG dioxygenase" evidence="1">
    <location>
        <begin position="287"/>
        <end position="335"/>
    </location>
</feature>
<evidence type="ECO:0000313" key="2">
    <source>
        <dbReference type="EMBL" id="KAJ3699966.1"/>
    </source>
</evidence>
<dbReference type="PANTHER" id="PTHR48253:SF2">
    <property type="entry name" value="ISOPENICILLIN N SYNTHASE-LIKE FE(2+) 2OG DIOXYGENASE DOMAIN-CONTAINING PROTEIN"/>
    <property type="match status" value="1"/>
</dbReference>
<dbReference type="InterPro" id="IPR044861">
    <property type="entry name" value="IPNS-like_FE2OG_OXY"/>
</dbReference>
<accession>A0AAD5ZLE6</accession>
<dbReference type="Proteomes" id="UP001210211">
    <property type="component" value="Unassembled WGS sequence"/>
</dbReference>
<sequence length="418" mass="46290">MEAEPEIIELYDLHFSDLLLLSSSDALSSPTPVDQSRLECISASVMEALGPSGPGLLSISGVPLASSLRRSLLPLALHLSLLNPKDRAPLLKRHGLGSDVPLKKPDRKVSSFASLLKYQGESVLDQVQEIDFTSSSEDIEHNFGLHELDEGEFDHLGDTFEKLGRCMMELGVRLARICDNAMQSIELEKSIIQSGSAKGRLIHYHSELDGFILKEATKNVRHVNRSKKSPAFKEICKEKSTVADLWQQWHYDYGIFTVLTSPLFLSSTVEGEHLVSKESLPPMGHSCLQLFDNRKKRIVSVKCQAESFIIQVGEAADVLSGGKLRSTLHSVSKPTGLAGDVSRETFVLFLQPSWDKVLHYDGFSMDPDEEVRSGDELAEIRSKIPPLSARLRNGMTFAEFSRETTKQYYGGSGIQSKS</sequence>
<protein>
    <recommendedName>
        <fullName evidence="1">Isopenicillin N synthase-like Fe(2+) 2OG dioxygenase domain-containing protein</fullName>
    </recommendedName>
</protein>
<dbReference type="PANTHER" id="PTHR48253">
    <property type="match status" value="1"/>
</dbReference>